<evidence type="ECO:0000313" key="1">
    <source>
        <dbReference type="EMBL" id="RPB02885.1"/>
    </source>
</evidence>
<sequence>MSTSPPPHYLDYRCYGSKNCSTRTHSPQLPNPKLAYPTKSAFYPAIARSGSRQPLPFSGENLKPASITASRPSFRAIPGDLSEN</sequence>
<protein>
    <submittedName>
        <fullName evidence="1">Uncharacterized protein</fullName>
    </submittedName>
</protein>
<dbReference type="EMBL" id="ML120365">
    <property type="protein sequence ID" value="RPB02885.1"/>
    <property type="molecule type" value="Genomic_DNA"/>
</dbReference>
<keyword evidence="2" id="KW-1185">Reference proteome</keyword>
<dbReference type="AlphaFoldDB" id="A0A3N4KA97"/>
<gene>
    <name evidence="1" type="ORF">L873DRAFT_1801404</name>
</gene>
<dbReference type="Proteomes" id="UP000276215">
    <property type="component" value="Unassembled WGS sequence"/>
</dbReference>
<proteinExistence type="predicted"/>
<accession>A0A3N4KA97</accession>
<name>A0A3N4KA97_9PEZI</name>
<evidence type="ECO:0000313" key="2">
    <source>
        <dbReference type="Proteomes" id="UP000276215"/>
    </source>
</evidence>
<reference evidence="1 2" key="1">
    <citation type="journal article" date="2018" name="Nat. Ecol. Evol.">
        <title>Pezizomycetes genomes reveal the molecular basis of ectomycorrhizal truffle lifestyle.</title>
        <authorList>
            <person name="Murat C."/>
            <person name="Payen T."/>
            <person name="Noel B."/>
            <person name="Kuo A."/>
            <person name="Morin E."/>
            <person name="Chen J."/>
            <person name="Kohler A."/>
            <person name="Krizsan K."/>
            <person name="Balestrini R."/>
            <person name="Da Silva C."/>
            <person name="Montanini B."/>
            <person name="Hainaut M."/>
            <person name="Levati E."/>
            <person name="Barry K.W."/>
            <person name="Belfiori B."/>
            <person name="Cichocki N."/>
            <person name="Clum A."/>
            <person name="Dockter R.B."/>
            <person name="Fauchery L."/>
            <person name="Guy J."/>
            <person name="Iotti M."/>
            <person name="Le Tacon F."/>
            <person name="Lindquist E.A."/>
            <person name="Lipzen A."/>
            <person name="Malagnac F."/>
            <person name="Mello A."/>
            <person name="Molinier V."/>
            <person name="Miyauchi S."/>
            <person name="Poulain J."/>
            <person name="Riccioni C."/>
            <person name="Rubini A."/>
            <person name="Sitrit Y."/>
            <person name="Splivallo R."/>
            <person name="Traeger S."/>
            <person name="Wang M."/>
            <person name="Zifcakova L."/>
            <person name="Wipf D."/>
            <person name="Zambonelli A."/>
            <person name="Paolocci F."/>
            <person name="Nowrousian M."/>
            <person name="Ottonello S."/>
            <person name="Baldrian P."/>
            <person name="Spatafora J.W."/>
            <person name="Henrissat B."/>
            <person name="Nagy L.G."/>
            <person name="Aury J.M."/>
            <person name="Wincker P."/>
            <person name="Grigoriev I.V."/>
            <person name="Bonfante P."/>
            <person name="Martin F.M."/>
        </authorList>
    </citation>
    <scope>NUCLEOTIDE SEQUENCE [LARGE SCALE GENOMIC DNA]</scope>
    <source>
        <strain evidence="1 2">120613-1</strain>
    </source>
</reference>
<organism evidence="1 2">
    <name type="scientific">Choiromyces venosus 120613-1</name>
    <dbReference type="NCBI Taxonomy" id="1336337"/>
    <lineage>
        <taxon>Eukaryota</taxon>
        <taxon>Fungi</taxon>
        <taxon>Dikarya</taxon>
        <taxon>Ascomycota</taxon>
        <taxon>Pezizomycotina</taxon>
        <taxon>Pezizomycetes</taxon>
        <taxon>Pezizales</taxon>
        <taxon>Tuberaceae</taxon>
        <taxon>Choiromyces</taxon>
    </lineage>
</organism>